<protein>
    <recommendedName>
        <fullName evidence="4">Elicitin-like protein</fullName>
    </recommendedName>
</protein>
<feature type="coiled-coil region" evidence="1">
    <location>
        <begin position="139"/>
        <end position="166"/>
    </location>
</feature>
<sequence>MTSSPPSSGASMRRRRQYERVWTLATVVVFGAALLMPVAHAAVCSTDMQADLQKVVKTRRSLFASCLSDLKMPKDSALTAFIDSKYLDAKTAATICEQDSCVGALIAAMEELPDCCWSADSSKQNLPRLANDILNQCDIISAKQLAKELEREIAKLDDLKVQIKSVVNGSANSSSSSNGSVASSDGGVDIIIDVKKRELMKSGEGFVSRSSRDGQGNGNDNGHVLSSATHLVSASAVVLVVSCLLQALAL</sequence>
<keyword evidence="3" id="KW-1185">Reference proteome</keyword>
<name>A0AAV2YSG7_9STRA</name>
<gene>
    <name evidence="2" type="ORF">N0F65_009561</name>
</gene>
<evidence type="ECO:0000313" key="3">
    <source>
        <dbReference type="Proteomes" id="UP001146120"/>
    </source>
</evidence>
<reference evidence="2" key="2">
    <citation type="journal article" date="2023" name="Microbiol Resour">
        <title>Decontamination and Annotation of the Draft Genome Sequence of the Oomycete Lagenidium giganteum ARSEF 373.</title>
        <authorList>
            <person name="Morgan W.R."/>
            <person name="Tartar A."/>
        </authorList>
    </citation>
    <scope>NUCLEOTIDE SEQUENCE</scope>
    <source>
        <strain evidence="2">ARSEF 373</strain>
    </source>
</reference>
<accession>A0AAV2YSG7</accession>
<dbReference type="EMBL" id="DAKRPA010000176">
    <property type="protein sequence ID" value="DAZ96162.1"/>
    <property type="molecule type" value="Genomic_DNA"/>
</dbReference>
<dbReference type="Proteomes" id="UP001146120">
    <property type="component" value="Unassembled WGS sequence"/>
</dbReference>
<evidence type="ECO:0008006" key="4">
    <source>
        <dbReference type="Google" id="ProtNLM"/>
    </source>
</evidence>
<keyword evidence="1" id="KW-0175">Coiled coil</keyword>
<evidence type="ECO:0000313" key="2">
    <source>
        <dbReference type="EMBL" id="DAZ96162.1"/>
    </source>
</evidence>
<proteinExistence type="predicted"/>
<organism evidence="2 3">
    <name type="scientific">Lagenidium giganteum</name>
    <dbReference type="NCBI Taxonomy" id="4803"/>
    <lineage>
        <taxon>Eukaryota</taxon>
        <taxon>Sar</taxon>
        <taxon>Stramenopiles</taxon>
        <taxon>Oomycota</taxon>
        <taxon>Peronosporomycetes</taxon>
        <taxon>Pythiales</taxon>
        <taxon>Pythiaceae</taxon>
    </lineage>
</organism>
<comment type="caution">
    <text evidence="2">The sequence shown here is derived from an EMBL/GenBank/DDBJ whole genome shotgun (WGS) entry which is preliminary data.</text>
</comment>
<dbReference type="AlphaFoldDB" id="A0AAV2YSG7"/>
<reference evidence="2" key="1">
    <citation type="submission" date="2022-11" db="EMBL/GenBank/DDBJ databases">
        <authorList>
            <person name="Morgan W.R."/>
            <person name="Tartar A."/>
        </authorList>
    </citation>
    <scope>NUCLEOTIDE SEQUENCE</scope>
    <source>
        <strain evidence="2">ARSEF 373</strain>
    </source>
</reference>
<evidence type="ECO:0000256" key="1">
    <source>
        <dbReference type="SAM" id="Coils"/>
    </source>
</evidence>